<evidence type="ECO:0000313" key="3">
    <source>
        <dbReference type="EMBL" id="AXK82667.1"/>
    </source>
</evidence>
<dbReference type="OrthoDB" id="8441883at2"/>
<organism evidence="3 4">
    <name type="scientific">Pseudolabrys taiwanensis</name>
    <dbReference type="NCBI Taxonomy" id="331696"/>
    <lineage>
        <taxon>Bacteria</taxon>
        <taxon>Pseudomonadati</taxon>
        <taxon>Pseudomonadota</taxon>
        <taxon>Alphaproteobacteria</taxon>
        <taxon>Hyphomicrobiales</taxon>
        <taxon>Xanthobacteraceae</taxon>
        <taxon>Pseudolabrys</taxon>
    </lineage>
</organism>
<dbReference type="RefSeq" id="WP_115693046.1">
    <property type="nucleotide sequence ID" value="NZ_CP031417.1"/>
</dbReference>
<dbReference type="Pfam" id="PF09084">
    <property type="entry name" value="NMT1"/>
    <property type="match status" value="1"/>
</dbReference>
<feature type="chain" id="PRO_5016971997" evidence="1">
    <location>
        <begin position="23"/>
        <end position="318"/>
    </location>
</feature>
<sequence length="318" mass="34453">MRWLSAIAVSSLALFVAPLAHAQSLKVAVSQRGFWDSSFVEFAQREGFFKDEKLDVEFFYTDGGAATLAAVMSGSVDVGMSNGLLGVIGRYSKGAPLRVISAEMTGATDAFWYARTDSGIKSLKDADGKSIAFSSPGSSTNLMLLALLKRAGVNGKPVATGGTPATFTQVMTKQIDIGWSVPPFGLREIAEGKIAIVARGSDLPEFTNQTIRVNLATAETVAAKRDALTRYMKAYARAIDWAYQNPKALEHYAEIAKVSVDTARHVRDEFYPKATMQVGEIKGLDLALKDAVTYRYIAQPMTPKDVEGLFDILYKPAK</sequence>
<dbReference type="PANTHER" id="PTHR30024">
    <property type="entry name" value="ALIPHATIC SULFONATES-BINDING PROTEIN-RELATED"/>
    <property type="match status" value="1"/>
</dbReference>
<dbReference type="InterPro" id="IPR015168">
    <property type="entry name" value="SsuA/THI5"/>
</dbReference>
<evidence type="ECO:0000259" key="2">
    <source>
        <dbReference type="Pfam" id="PF09084"/>
    </source>
</evidence>
<reference evidence="3 4" key="1">
    <citation type="submission" date="2018-07" db="EMBL/GenBank/DDBJ databases">
        <authorList>
            <person name="Quirk P.G."/>
            <person name="Krulwich T.A."/>
        </authorList>
    </citation>
    <scope>NUCLEOTIDE SEQUENCE [LARGE SCALE GENOMIC DNA]</scope>
    <source>
        <strain evidence="3 4">CC-BB4</strain>
    </source>
</reference>
<keyword evidence="4" id="KW-1185">Reference proteome</keyword>
<keyword evidence="1" id="KW-0732">Signal</keyword>
<evidence type="ECO:0000313" key="4">
    <source>
        <dbReference type="Proteomes" id="UP000254889"/>
    </source>
</evidence>
<proteinExistence type="predicted"/>
<feature type="signal peptide" evidence="1">
    <location>
        <begin position="1"/>
        <end position="22"/>
    </location>
</feature>
<feature type="domain" description="SsuA/THI5-like" evidence="2">
    <location>
        <begin position="42"/>
        <end position="247"/>
    </location>
</feature>
<dbReference type="AlphaFoldDB" id="A0A346A0H0"/>
<gene>
    <name evidence="3" type="ORF">DW352_20345</name>
</gene>
<dbReference type="Gene3D" id="3.40.190.10">
    <property type="entry name" value="Periplasmic binding protein-like II"/>
    <property type="match status" value="2"/>
</dbReference>
<dbReference type="Proteomes" id="UP000254889">
    <property type="component" value="Chromosome"/>
</dbReference>
<protein>
    <submittedName>
        <fullName evidence="3">ABC transporter substrate-binding protein</fullName>
    </submittedName>
</protein>
<dbReference type="SUPFAM" id="SSF53850">
    <property type="entry name" value="Periplasmic binding protein-like II"/>
    <property type="match status" value="1"/>
</dbReference>
<name>A0A346A0H0_9HYPH</name>
<dbReference type="EMBL" id="CP031417">
    <property type="protein sequence ID" value="AXK82667.1"/>
    <property type="molecule type" value="Genomic_DNA"/>
</dbReference>
<accession>A0A346A0H0</accession>
<evidence type="ECO:0000256" key="1">
    <source>
        <dbReference type="SAM" id="SignalP"/>
    </source>
</evidence>
<dbReference type="KEGG" id="ptaw:DW352_20345"/>